<name>A0ABR8QTP7_9BACI</name>
<evidence type="ECO:0000313" key="2">
    <source>
        <dbReference type="Proteomes" id="UP000657931"/>
    </source>
</evidence>
<dbReference type="RefSeq" id="WP_191816533.1">
    <property type="nucleotide sequence ID" value="NZ_JACSQT010000010.1"/>
</dbReference>
<protein>
    <submittedName>
        <fullName evidence="1">Thioredoxin family protein</fullName>
    </submittedName>
</protein>
<organism evidence="1 2">
    <name type="scientific">Cytobacillus stercorigallinarum</name>
    <dbReference type="NCBI Taxonomy" id="2762240"/>
    <lineage>
        <taxon>Bacteria</taxon>
        <taxon>Bacillati</taxon>
        <taxon>Bacillota</taxon>
        <taxon>Bacilli</taxon>
        <taxon>Bacillales</taxon>
        <taxon>Bacillaceae</taxon>
        <taxon>Cytobacillus</taxon>
    </lineage>
</organism>
<dbReference type="EMBL" id="JACSQT010000010">
    <property type="protein sequence ID" value="MBD7938878.1"/>
    <property type="molecule type" value="Genomic_DNA"/>
</dbReference>
<sequence>MELREWFEKGLTKEQYLNHMQVNKEGMLSIYEGFSLSEEEKEALQEIKQKNLHAIVLTEDWCGDAMINNPVLLKIAEEIGMEVRFVLRDSNLELMDQYLTNGTARAIPIFVFIDEKSEEQAVWGPRAPRLQDYVMERRTSLPAKEDPSFEQAQKELYKSIGETYQSDPSLWHSVAESIIAKLK</sequence>
<proteinExistence type="predicted"/>
<evidence type="ECO:0000313" key="1">
    <source>
        <dbReference type="EMBL" id="MBD7938878.1"/>
    </source>
</evidence>
<gene>
    <name evidence="1" type="ORF">H9655_17730</name>
</gene>
<dbReference type="SUPFAM" id="SSF52833">
    <property type="entry name" value="Thioredoxin-like"/>
    <property type="match status" value="1"/>
</dbReference>
<comment type="caution">
    <text evidence="1">The sequence shown here is derived from an EMBL/GenBank/DDBJ whole genome shotgun (WGS) entry which is preliminary data.</text>
</comment>
<dbReference type="Gene3D" id="3.40.30.10">
    <property type="entry name" value="Glutaredoxin"/>
    <property type="match status" value="1"/>
</dbReference>
<keyword evidence="2" id="KW-1185">Reference proteome</keyword>
<dbReference type="Pfam" id="PF14595">
    <property type="entry name" value="Thioredoxin_9"/>
    <property type="match status" value="1"/>
</dbReference>
<dbReference type="Proteomes" id="UP000657931">
    <property type="component" value="Unassembled WGS sequence"/>
</dbReference>
<dbReference type="InterPro" id="IPR036249">
    <property type="entry name" value="Thioredoxin-like_sf"/>
</dbReference>
<reference evidence="1 2" key="1">
    <citation type="submission" date="2020-08" db="EMBL/GenBank/DDBJ databases">
        <title>A Genomic Blueprint of the Chicken Gut Microbiome.</title>
        <authorList>
            <person name="Gilroy R."/>
            <person name="Ravi A."/>
            <person name="Getino M."/>
            <person name="Pursley I."/>
            <person name="Horton D.L."/>
            <person name="Alikhan N.-F."/>
            <person name="Baker D."/>
            <person name="Gharbi K."/>
            <person name="Hall N."/>
            <person name="Watson M."/>
            <person name="Adriaenssens E.M."/>
            <person name="Foster-Nyarko E."/>
            <person name="Jarju S."/>
            <person name="Secka A."/>
            <person name="Antonio M."/>
            <person name="Oren A."/>
            <person name="Chaudhuri R."/>
            <person name="La Ragione R.M."/>
            <person name="Hildebrand F."/>
            <person name="Pallen M.J."/>
        </authorList>
    </citation>
    <scope>NUCLEOTIDE SEQUENCE [LARGE SCALE GENOMIC DNA]</scope>
    <source>
        <strain evidence="1 2">Sa5YUA1</strain>
    </source>
</reference>
<accession>A0ABR8QTP7</accession>